<reference evidence="2 3" key="1">
    <citation type="submission" date="2022-05" db="EMBL/GenBank/DDBJ databases">
        <authorList>
            <consortium name="Genoscope - CEA"/>
            <person name="William W."/>
        </authorList>
    </citation>
    <scope>NUCLEOTIDE SEQUENCE [LARGE SCALE GENOMIC DNA]</scope>
</reference>
<dbReference type="Pfam" id="PF00651">
    <property type="entry name" value="BTB"/>
    <property type="match status" value="1"/>
</dbReference>
<dbReference type="SMART" id="SM00875">
    <property type="entry name" value="BACK"/>
    <property type="match status" value="1"/>
</dbReference>
<dbReference type="Pfam" id="PF07707">
    <property type="entry name" value="BACK"/>
    <property type="match status" value="1"/>
</dbReference>
<dbReference type="SMART" id="SM00225">
    <property type="entry name" value="BTB"/>
    <property type="match status" value="1"/>
</dbReference>
<evidence type="ECO:0000313" key="3">
    <source>
        <dbReference type="Proteomes" id="UP001159428"/>
    </source>
</evidence>
<feature type="domain" description="BTB" evidence="1">
    <location>
        <begin position="30"/>
        <end position="99"/>
    </location>
</feature>
<dbReference type="Gene3D" id="1.25.40.420">
    <property type="match status" value="1"/>
</dbReference>
<gene>
    <name evidence="2" type="ORF">PMEA_00025501</name>
</gene>
<evidence type="ECO:0000259" key="1">
    <source>
        <dbReference type="PROSITE" id="PS50097"/>
    </source>
</evidence>
<sequence>MADACEERWQTSKSTVLERNTHMFNNPIMSDINFTFPDHDKQAIPAHKYVLATSSPVFFAMFYGELRETKETIEIRESDPDIFLQLLRFLYCDEVTYQDENDAIQLWYLADRYDVPSLVTKCLDFLDGAISPLNAFDIIPHARKLNTEKLEKSCWEVIDYNAKDIIDGNSFSELSHELLLEFVKRSSLRIDELSLFKAIDRWATKRCADETKAVDGASKRSLLGEDLVEHIRFQAMSPQEFSDVVITSDLLSKDEIIDVLRVLSSVSFSRRFKFSSYSRTQRDVSIDSYALGIEYGPDPCLPSLPGPIAGYKKSGMLTFIVRKNISLCGVTIIRRVFSLEGKSLDRLVSVSVTRGGKTLRTVKHHKYVGEGMPVTQGSRVAFNVLFNRPLTLSTNTCYTIETSTEHIQDPNTFVWYFPLPHSLSDKPDSPINNPKTANKDTILSGVCSGKYTEAIPANAYYVGEVLALLFTASE</sequence>
<comment type="caution">
    <text evidence="2">The sequence shown here is derived from an EMBL/GenBank/DDBJ whole genome shotgun (WGS) entry which is preliminary data.</text>
</comment>
<name>A0AAU9VZ76_9CNID</name>
<dbReference type="InterPro" id="IPR011705">
    <property type="entry name" value="BACK"/>
</dbReference>
<evidence type="ECO:0000313" key="2">
    <source>
        <dbReference type="EMBL" id="CAH3039898.1"/>
    </source>
</evidence>
<dbReference type="Gene3D" id="3.30.710.10">
    <property type="entry name" value="Potassium Channel Kv1.1, Chain A"/>
    <property type="match status" value="1"/>
</dbReference>
<keyword evidence="3" id="KW-1185">Reference proteome</keyword>
<proteinExistence type="predicted"/>
<dbReference type="AlphaFoldDB" id="A0AAU9VZ76"/>
<dbReference type="InterPro" id="IPR000210">
    <property type="entry name" value="BTB/POZ_dom"/>
</dbReference>
<dbReference type="PROSITE" id="PS50097">
    <property type="entry name" value="BTB"/>
    <property type="match status" value="1"/>
</dbReference>
<dbReference type="SUPFAM" id="SSF54695">
    <property type="entry name" value="POZ domain"/>
    <property type="match status" value="1"/>
</dbReference>
<dbReference type="EMBL" id="CALNXJ010000005">
    <property type="protein sequence ID" value="CAH3039898.1"/>
    <property type="molecule type" value="Genomic_DNA"/>
</dbReference>
<dbReference type="GO" id="GO:0022008">
    <property type="term" value="P:neurogenesis"/>
    <property type="evidence" value="ECO:0007669"/>
    <property type="project" value="TreeGrafter"/>
</dbReference>
<dbReference type="PANTHER" id="PTHR45774">
    <property type="entry name" value="BTB/POZ DOMAIN-CONTAINING"/>
    <property type="match status" value="1"/>
</dbReference>
<dbReference type="PANTHER" id="PTHR45774:SF3">
    <property type="entry name" value="BTB (POZ) DOMAIN-CONTAINING 2B-RELATED"/>
    <property type="match status" value="1"/>
</dbReference>
<organism evidence="2 3">
    <name type="scientific">Pocillopora meandrina</name>
    <dbReference type="NCBI Taxonomy" id="46732"/>
    <lineage>
        <taxon>Eukaryota</taxon>
        <taxon>Metazoa</taxon>
        <taxon>Cnidaria</taxon>
        <taxon>Anthozoa</taxon>
        <taxon>Hexacorallia</taxon>
        <taxon>Scleractinia</taxon>
        <taxon>Astrocoeniina</taxon>
        <taxon>Pocilloporidae</taxon>
        <taxon>Pocillopora</taxon>
    </lineage>
</organism>
<protein>
    <recommendedName>
        <fullName evidence="1">BTB domain-containing protein</fullName>
    </recommendedName>
</protein>
<dbReference type="GO" id="GO:0005829">
    <property type="term" value="C:cytosol"/>
    <property type="evidence" value="ECO:0007669"/>
    <property type="project" value="TreeGrafter"/>
</dbReference>
<dbReference type="InterPro" id="IPR011333">
    <property type="entry name" value="SKP1/BTB/POZ_sf"/>
</dbReference>
<dbReference type="Proteomes" id="UP001159428">
    <property type="component" value="Unassembled WGS sequence"/>
</dbReference>
<accession>A0AAU9VZ76</accession>